<evidence type="ECO:0000313" key="3">
    <source>
        <dbReference type="Proteomes" id="UP000287394"/>
    </source>
</evidence>
<organism evidence="2 3">
    <name type="scientific">Capsulimonas corticalis</name>
    <dbReference type="NCBI Taxonomy" id="2219043"/>
    <lineage>
        <taxon>Bacteria</taxon>
        <taxon>Bacillati</taxon>
        <taxon>Armatimonadota</taxon>
        <taxon>Armatimonadia</taxon>
        <taxon>Capsulimonadales</taxon>
        <taxon>Capsulimonadaceae</taxon>
        <taxon>Capsulimonas</taxon>
    </lineage>
</organism>
<dbReference type="KEGG" id="ccot:CCAX7_21550"/>
<dbReference type="PANTHER" id="PTHR35400:SF1">
    <property type="entry name" value="SLR1083 PROTEIN"/>
    <property type="match status" value="1"/>
</dbReference>
<dbReference type="InterPro" id="IPR012296">
    <property type="entry name" value="Nuclease_put_TT1808"/>
</dbReference>
<dbReference type="InterPro" id="IPR011335">
    <property type="entry name" value="Restrct_endonuc-II-like"/>
</dbReference>
<dbReference type="CDD" id="cd06260">
    <property type="entry name" value="DUF820-like"/>
    <property type="match status" value="1"/>
</dbReference>
<dbReference type="EMBL" id="AP025739">
    <property type="protein sequence ID" value="BDI30104.1"/>
    <property type="molecule type" value="Genomic_DNA"/>
</dbReference>
<evidence type="ECO:0000313" key="2">
    <source>
        <dbReference type="EMBL" id="BDI30104.1"/>
    </source>
</evidence>
<feature type="domain" description="Putative restriction endonuclease" evidence="1">
    <location>
        <begin position="29"/>
        <end position="182"/>
    </location>
</feature>
<reference evidence="2 3" key="1">
    <citation type="journal article" date="2019" name="Int. J. Syst. Evol. Microbiol.">
        <title>Capsulimonas corticalis gen. nov., sp. nov., an aerobic capsulated bacterium, of a novel bacterial order, Capsulimonadales ord. nov., of the class Armatimonadia of the phylum Armatimonadetes.</title>
        <authorList>
            <person name="Li J."/>
            <person name="Kudo C."/>
            <person name="Tonouchi A."/>
        </authorList>
    </citation>
    <scope>NUCLEOTIDE SEQUENCE [LARGE SCALE GENOMIC DNA]</scope>
    <source>
        <strain evidence="2 3">AX-7</strain>
    </source>
</reference>
<dbReference type="Pfam" id="PF05685">
    <property type="entry name" value="Uma2"/>
    <property type="match status" value="1"/>
</dbReference>
<dbReference type="AlphaFoldDB" id="A0A402D1X2"/>
<gene>
    <name evidence="2" type="ORF">CCAX7_21550</name>
</gene>
<accession>A0A402D1X2</accession>
<dbReference type="Proteomes" id="UP000287394">
    <property type="component" value="Chromosome"/>
</dbReference>
<dbReference type="SUPFAM" id="SSF52980">
    <property type="entry name" value="Restriction endonuclease-like"/>
    <property type="match status" value="1"/>
</dbReference>
<dbReference type="Gene3D" id="3.90.1570.10">
    <property type="entry name" value="tt1808, chain A"/>
    <property type="match status" value="1"/>
</dbReference>
<proteinExistence type="predicted"/>
<evidence type="ECO:0000259" key="1">
    <source>
        <dbReference type="Pfam" id="PF05685"/>
    </source>
</evidence>
<protein>
    <recommendedName>
        <fullName evidence="1">Putative restriction endonuclease domain-containing protein</fullName>
    </recommendedName>
</protein>
<name>A0A402D1X2_9BACT</name>
<dbReference type="RefSeq" id="WP_218025709.1">
    <property type="nucleotide sequence ID" value="NZ_AP025739.1"/>
</dbReference>
<keyword evidence="3" id="KW-1185">Reference proteome</keyword>
<dbReference type="InterPro" id="IPR008538">
    <property type="entry name" value="Uma2"/>
</dbReference>
<dbReference type="PANTHER" id="PTHR35400">
    <property type="entry name" value="SLR1083 PROTEIN"/>
    <property type="match status" value="1"/>
</dbReference>
<sequence length="195" mass="21337">MLAIGMANDPCPRLWTRANYYKASETGVFAPEERLELIEGIIFVKTPQSSPHSTSVRATTEALADAFGDGYEVRAQLPLALSDRSEPEPDVLVAPGSWRTYEDHHPGASETLLVVEVSDSTLHYDRTRKASLYAAAGIGEYWIVNLVERTLEVRRAPEPGLGYREVIILSDGDVCTPLSAPNASILVRDLLPTSV</sequence>